<evidence type="ECO:0000256" key="9">
    <source>
        <dbReference type="SAM" id="Phobius"/>
    </source>
</evidence>
<dbReference type="EMBL" id="LK052959">
    <property type="protein sequence ID" value="CDR49184.1"/>
    <property type="molecule type" value="Genomic_DNA"/>
</dbReference>
<keyword evidence="6 9" id="KW-1133">Transmembrane helix</keyword>
<keyword evidence="7 9" id="KW-0472">Membrane</keyword>
<evidence type="ECO:0000256" key="1">
    <source>
        <dbReference type="ARBA" id="ARBA00004477"/>
    </source>
</evidence>
<keyword evidence="5" id="KW-0256">Endoplasmic reticulum</keyword>
<gene>
    <name evidence="10" type="ORF">RHTO0S_24e00210g</name>
</gene>
<proteinExistence type="inferred from homology"/>
<evidence type="ECO:0000256" key="8">
    <source>
        <dbReference type="ARBA" id="ARBA00045204"/>
    </source>
</evidence>
<comment type="function">
    <text evidence="8">Component of the signal peptidase complex (SPC) which catalyzes the cleavage of N-terminal signal sequences from nascent proteins as they are translocated into the lumen of the endoplasmic reticulum. Dispensable for SPC enzymatic activity.</text>
</comment>
<dbReference type="Pfam" id="PF06645">
    <property type="entry name" value="SPC12"/>
    <property type="match status" value="1"/>
</dbReference>
<dbReference type="OrthoDB" id="263893at2759"/>
<keyword evidence="4 9" id="KW-0812">Transmembrane</keyword>
<feature type="transmembrane region" description="Helical" evidence="9">
    <location>
        <begin position="55"/>
        <end position="73"/>
    </location>
</feature>
<protein>
    <recommendedName>
        <fullName evidence="3">Signal peptidase complex subunit 1</fullName>
    </recommendedName>
</protein>
<evidence type="ECO:0000256" key="2">
    <source>
        <dbReference type="ARBA" id="ARBA00005245"/>
    </source>
</evidence>
<dbReference type="InterPro" id="IPR009542">
    <property type="entry name" value="Spc1/SPCS1"/>
</dbReference>
<dbReference type="PANTHER" id="PTHR13202">
    <property type="entry name" value="MICROSOMAL SIGNAL PEPTIDASE 12 KDA SUBUNIT"/>
    <property type="match status" value="1"/>
</dbReference>
<accession>A0A061BQ45</accession>
<organism evidence="10">
    <name type="scientific">Rhodotorula toruloides</name>
    <name type="common">Yeast</name>
    <name type="synonym">Rhodosporidium toruloides</name>
    <dbReference type="NCBI Taxonomy" id="5286"/>
    <lineage>
        <taxon>Eukaryota</taxon>
        <taxon>Fungi</taxon>
        <taxon>Dikarya</taxon>
        <taxon>Basidiomycota</taxon>
        <taxon>Pucciniomycotina</taxon>
        <taxon>Microbotryomycetes</taxon>
        <taxon>Sporidiobolales</taxon>
        <taxon>Sporidiobolaceae</taxon>
        <taxon>Rhodotorula</taxon>
    </lineage>
</organism>
<sequence length="112" mass="11904">MSLTAQLDALRDSLECKIDFVGQDLVERRARVILWASAAVAFVLGFALQNLKITFAIFTLGFLGCLAVTLPPLPAYNAHPVKWLDPLGEYGEVKSAVAAGGSSGAIEGKKGR</sequence>
<evidence type="ECO:0000256" key="3">
    <source>
        <dbReference type="ARBA" id="ARBA00017059"/>
    </source>
</evidence>
<evidence type="ECO:0000256" key="6">
    <source>
        <dbReference type="ARBA" id="ARBA00022989"/>
    </source>
</evidence>
<dbReference type="GO" id="GO:0006465">
    <property type="term" value="P:signal peptide processing"/>
    <property type="evidence" value="ECO:0007669"/>
    <property type="project" value="InterPro"/>
</dbReference>
<evidence type="ECO:0000256" key="4">
    <source>
        <dbReference type="ARBA" id="ARBA00022692"/>
    </source>
</evidence>
<dbReference type="PANTHER" id="PTHR13202:SF0">
    <property type="entry name" value="SIGNAL PEPTIDASE COMPLEX SUBUNIT 1"/>
    <property type="match status" value="1"/>
</dbReference>
<dbReference type="GO" id="GO:0045047">
    <property type="term" value="P:protein targeting to ER"/>
    <property type="evidence" value="ECO:0007669"/>
    <property type="project" value="TreeGrafter"/>
</dbReference>
<evidence type="ECO:0000256" key="7">
    <source>
        <dbReference type="ARBA" id="ARBA00023136"/>
    </source>
</evidence>
<dbReference type="GO" id="GO:0005787">
    <property type="term" value="C:signal peptidase complex"/>
    <property type="evidence" value="ECO:0007669"/>
    <property type="project" value="InterPro"/>
</dbReference>
<comment type="subcellular location">
    <subcellularLocation>
        <location evidence="1">Endoplasmic reticulum membrane</location>
        <topology evidence="1">Multi-pass membrane protein</topology>
    </subcellularLocation>
</comment>
<comment type="similarity">
    <text evidence="2">Belongs to the SPCS1 family.</text>
</comment>
<reference evidence="10" key="1">
    <citation type="journal article" date="2014" name="Genome Announc.">
        <title>Draft genome sequence of Rhodosporidium toruloides CECT1137, an oleaginous yeast of biotechnological interest.</title>
        <authorList>
            <person name="Morin N."/>
            <person name="Calcas X."/>
            <person name="Devillers H."/>
            <person name="Durrens P."/>
            <person name="Sherman D.J."/>
            <person name="Nicaud J.-M."/>
            <person name="Neuveglise C."/>
        </authorList>
    </citation>
    <scope>NUCLEOTIDE SEQUENCE</scope>
    <source>
        <strain evidence="10">CECT1137</strain>
    </source>
</reference>
<dbReference type="AlphaFoldDB" id="A0A061BQ45"/>
<name>A0A061BQ45_RHOTO</name>
<feature type="transmembrane region" description="Helical" evidence="9">
    <location>
        <begin position="32"/>
        <end position="49"/>
    </location>
</feature>
<evidence type="ECO:0000313" key="10">
    <source>
        <dbReference type="EMBL" id="CDR49184.1"/>
    </source>
</evidence>
<evidence type="ECO:0000256" key="5">
    <source>
        <dbReference type="ARBA" id="ARBA00022824"/>
    </source>
</evidence>